<dbReference type="EMBL" id="JAYKXP010000002">
    <property type="protein sequence ID" value="KAK7061062.1"/>
    <property type="molecule type" value="Genomic_DNA"/>
</dbReference>
<organism evidence="1 2">
    <name type="scientific">Paramarasmius palmivorus</name>
    <dbReference type="NCBI Taxonomy" id="297713"/>
    <lineage>
        <taxon>Eukaryota</taxon>
        <taxon>Fungi</taxon>
        <taxon>Dikarya</taxon>
        <taxon>Basidiomycota</taxon>
        <taxon>Agaricomycotina</taxon>
        <taxon>Agaricomycetes</taxon>
        <taxon>Agaricomycetidae</taxon>
        <taxon>Agaricales</taxon>
        <taxon>Marasmiineae</taxon>
        <taxon>Marasmiaceae</taxon>
        <taxon>Paramarasmius</taxon>
    </lineage>
</organism>
<evidence type="ECO:0000313" key="2">
    <source>
        <dbReference type="Proteomes" id="UP001383192"/>
    </source>
</evidence>
<accession>A0AAW0E9W5</accession>
<proteinExistence type="predicted"/>
<keyword evidence="2" id="KW-1185">Reference proteome</keyword>
<sequence>MGPVLPCQADGQVLAIHVWSLHCRPKAFYVENVHGRAHGRSSHSTVSRLHVIDFSPFADGNDDPANWVVVGPKAGLVPSEYGKSIPTATVDGLPVEDMCVTEDNIVLITEARHGYRVASALTFGVPPMSGRY</sequence>
<name>A0AAW0E9W5_9AGAR</name>
<dbReference type="AlphaFoldDB" id="A0AAW0E9W5"/>
<dbReference type="Proteomes" id="UP001383192">
    <property type="component" value="Unassembled WGS sequence"/>
</dbReference>
<reference evidence="1 2" key="1">
    <citation type="submission" date="2024-01" db="EMBL/GenBank/DDBJ databases">
        <title>A draft genome for a cacao thread blight-causing isolate of Paramarasmius palmivorus.</title>
        <authorList>
            <person name="Baruah I.K."/>
            <person name="Bukari Y."/>
            <person name="Amoako-Attah I."/>
            <person name="Meinhardt L.W."/>
            <person name="Bailey B.A."/>
            <person name="Cohen S.P."/>
        </authorList>
    </citation>
    <scope>NUCLEOTIDE SEQUENCE [LARGE SCALE GENOMIC DNA]</scope>
    <source>
        <strain evidence="1 2">GH-12</strain>
    </source>
</reference>
<comment type="caution">
    <text evidence="1">The sequence shown here is derived from an EMBL/GenBank/DDBJ whole genome shotgun (WGS) entry which is preliminary data.</text>
</comment>
<protein>
    <submittedName>
        <fullName evidence="1">Uncharacterized protein</fullName>
    </submittedName>
</protein>
<gene>
    <name evidence="1" type="ORF">VNI00_000797</name>
</gene>
<evidence type="ECO:0000313" key="1">
    <source>
        <dbReference type="EMBL" id="KAK7061062.1"/>
    </source>
</evidence>